<keyword evidence="3" id="KW-1185">Reference proteome</keyword>
<dbReference type="RefSeq" id="WP_250201839.1">
    <property type="nucleotide sequence ID" value="NZ_CP097649.1"/>
</dbReference>
<accession>A0ABY4SJU4</accession>
<keyword evidence="2" id="KW-0645">Protease</keyword>
<feature type="compositionally biased region" description="Basic and acidic residues" evidence="1">
    <location>
        <begin position="28"/>
        <end position="48"/>
    </location>
</feature>
<name>A0ABY4SJU4_9CAUL</name>
<dbReference type="Pfam" id="PF06037">
    <property type="entry name" value="DUF922"/>
    <property type="match status" value="1"/>
</dbReference>
<dbReference type="GO" id="GO:0008233">
    <property type="term" value="F:peptidase activity"/>
    <property type="evidence" value="ECO:0007669"/>
    <property type="project" value="UniProtKB-KW"/>
</dbReference>
<dbReference type="Proteomes" id="UP001055429">
    <property type="component" value="Chromosome"/>
</dbReference>
<dbReference type="EMBL" id="CP097649">
    <property type="protein sequence ID" value="URI15053.1"/>
    <property type="molecule type" value="Genomic_DNA"/>
</dbReference>
<dbReference type="InterPro" id="IPR010321">
    <property type="entry name" value="DUF922"/>
</dbReference>
<gene>
    <name evidence="2" type="ORF">M8231_14840</name>
</gene>
<evidence type="ECO:0000313" key="2">
    <source>
        <dbReference type="EMBL" id="URI15053.1"/>
    </source>
</evidence>
<organism evidence="2 3">
    <name type="scientific">Brevundimonas albigilva</name>
    <dbReference type="NCBI Taxonomy" id="1312364"/>
    <lineage>
        <taxon>Bacteria</taxon>
        <taxon>Pseudomonadati</taxon>
        <taxon>Pseudomonadota</taxon>
        <taxon>Alphaproteobacteria</taxon>
        <taxon>Caulobacterales</taxon>
        <taxon>Caulobacteraceae</taxon>
        <taxon>Brevundimonas</taxon>
    </lineage>
</organism>
<dbReference type="GO" id="GO:0006508">
    <property type="term" value="P:proteolysis"/>
    <property type="evidence" value="ECO:0007669"/>
    <property type="project" value="UniProtKB-KW"/>
</dbReference>
<proteinExistence type="predicted"/>
<sequence length="173" mass="19385">MIASLADLPANAPAPAQISVTTYQVDGRTPRDVRRSLNQRRPADASGARHDAVTSWRFQIDWSTDASGDCVPATVTVLPVILVTLPSLKDEHRRTGRLRQAWTRYLQRLEVHERHHAHLIAMGAAQMQTEMRSASSCGDMVRASDRWRSEILKANSDYDERTDHGRSEGVVFP</sequence>
<protein>
    <submittedName>
        <fullName evidence="2">DUF922 domain-containing Zn-dependent protease</fullName>
    </submittedName>
</protein>
<reference evidence="2" key="1">
    <citation type="submission" date="2022-05" db="EMBL/GenBank/DDBJ databases">
        <title>Brevundimonas albigilva TT17 genome sequence.</title>
        <authorList>
            <person name="Lee K."/>
            <person name="Son H."/>
        </authorList>
    </citation>
    <scope>NUCLEOTIDE SEQUENCE</scope>
    <source>
        <strain evidence="2">TT17</strain>
    </source>
</reference>
<feature type="region of interest" description="Disordered" evidence="1">
    <location>
        <begin position="25"/>
        <end position="48"/>
    </location>
</feature>
<evidence type="ECO:0000256" key="1">
    <source>
        <dbReference type="SAM" id="MobiDB-lite"/>
    </source>
</evidence>
<keyword evidence="2" id="KW-0378">Hydrolase</keyword>
<evidence type="ECO:0000313" key="3">
    <source>
        <dbReference type="Proteomes" id="UP001055429"/>
    </source>
</evidence>